<accession>A0A7W6CIV1</accession>
<evidence type="ECO:0000256" key="7">
    <source>
        <dbReference type="ARBA" id="ARBA00023237"/>
    </source>
</evidence>
<dbReference type="Pfam" id="PF07715">
    <property type="entry name" value="Plug"/>
    <property type="match status" value="1"/>
</dbReference>
<dbReference type="InterPro" id="IPR039426">
    <property type="entry name" value="TonB-dep_rcpt-like"/>
</dbReference>
<organism evidence="14 15">
    <name type="scientific">Novosphingobium sediminicola</name>
    <dbReference type="NCBI Taxonomy" id="563162"/>
    <lineage>
        <taxon>Bacteria</taxon>
        <taxon>Pseudomonadati</taxon>
        <taxon>Pseudomonadota</taxon>
        <taxon>Alphaproteobacteria</taxon>
        <taxon>Sphingomonadales</taxon>
        <taxon>Sphingomonadaceae</taxon>
        <taxon>Novosphingobium</taxon>
    </lineage>
</organism>
<keyword evidence="14" id="KW-0675">Receptor</keyword>
<dbReference type="PROSITE" id="PS52016">
    <property type="entry name" value="TONB_DEPENDENT_REC_3"/>
    <property type="match status" value="1"/>
</dbReference>
<keyword evidence="6 8" id="KW-0472">Membrane</keyword>
<keyword evidence="7 8" id="KW-0998">Cell outer membrane</keyword>
<dbReference type="Gene3D" id="2.40.170.20">
    <property type="entry name" value="TonB-dependent receptor, beta-barrel domain"/>
    <property type="match status" value="1"/>
</dbReference>
<evidence type="ECO:0000259" key="12">
    <source>
        <dbReference type="Pfam" id="PF00593"/>
    </source>
</evidence>
<evidence type="ECO:0000256" key="3">
    <source>
        <dbReference type="ARBA" id="ARBA00022452"/>
    </source>
</evidence>
<dbReference type="RefSeq" id="WP_183628600.1">
    <property type="nucleotide sequence ID" value="NZ_JACIDX010000022.1"/>
</dbReference>
<dbReference type="InterPro" id="IPR012910">
    <property type="entry name" value="Plug_dom"/>
</dbReference>
<dbReference type="GO" id="GO:0009279">
    <property type="term" value="C:cell outer membrane"/>
    <property type="evidence" value="ECO:0007669"/>
    <property type="project" value="UniProtKB-SubCell"/>
</dbReference>
<keyword evidence="3 8" id="KW-1134">Transmembrane beta strand</keyword>
<dbReference type="Pfam" id="PF00593">
    <property type="entry name" value="TonB_dep_Rec_b-barrel"/>
    <property type="match status" value="1"/>
</dbReference>
<keyword evidence="15" id="KW-1185">Reference proteome</keyword>
<comment type="caution">
    <text evidence="14">The sequence shown here is derived from an EMBL/GenBank/DDBJ whole genome shotgun (WGS) entry which is preliminary data.</text>
</comment>
<evidence type="ECO:0000259" key="13">
    <source>
        <dbReference type="Pfam" id="PF07715"/>
    </source>
</evidence>
<evidence type="ECO:0000313" key="15">
    <source>
        <dbReference type="Proteomes" id="UP000548867"/>
    </source>
</evidence>
<evidence type="ECO:0000256" key="1">
    <source>
        <dbReference type="ARBA" id="ARBA00004571"/>
    </source>
</evidence>
<dbReference type="InterPro" id="IPR000531">
    <property type="entry name" value="Beta-barrel_TonB"/>
</dbReference>
<comment type="similarity">
    <text evidence="8 9">Belongs to the TonB-dependent receptor family.</text>
</comment>
<comment type="subcellular location">
    <subcellularLocation>
        <location evidence="1 8">Cell outer membrane</location>
        <topology evidence="1 8">Multi-pass membrane protein</topology>
    </subcellularLocation>
</comment>
<dbReference type="InterPro" id="IPR037066">
    <property type="entry name" value="Plug_dom_sf"/>
</dbReference>
<dbReference type="PANTHER" id="PTHR47234:SF2">
    <property type="entry name" value="TONB-DEPENDENT RECEPTOR"/>
    <property type="match status" value="1"/>
</dbReference>
<proteinExistence type="inferred from homology"/>
<dbReference type="Proteomes" id="UP000548867">
    <property type="component" value="Unassembled WGS sequence"/>
</dbReference>
<evidence type="ECO:0000256" key="6">
    <source>
        <dbReference type="ARBA" id="ARBA00023136"/>
    </source>
</evidence>
<dbReference type="InterPro" id="IPR036942">
    <property type="entry name" value="Beta-barrel_TonB_sf"/>
</dbReference>
<dbReference type="Gene3D" id="2.170.130.10">
    <property type="entry name" value="TonB-dependent receptor, plug domain"/>
    <property type="match status" value="1"/>
</dbReference>
<keyword evidence="11" id="KW-0732">Signal</keyword>
<evidence type="ECO:0000256" key="8">
    <source>
        <dbReference type="PROSITE-ProRule" id="PRU01360"/>
    </source>
</evidence>
<feature type="signal peptide" evidence="11">
    <location>
        <begin position="1"/>
        <end position="25"/>
    </location>
</feature>
<protein>
    <submittedName>
        <fullName evidence="14">Iron complex outermembrane receptor protein</fullName>
    </submittedName>
</protein>
<evidence type="ECO:0000256" key="9">
    <source>
        <dbReference type="RuleBase" id="RU003357"/>
    </source>
</evidence>
<evidence type="ECO:0000256" key="11">
    <source>
        <dbReference type="SAM" id="SignalP"/>
    </source>
</evidence>
<feature type="domain" description="TonB-dependent receptor-like beta-barrel" evidence="12">
    <location>
        <begin position="379"/>
        <end position="877"/>
    </location>
</feature>
<feature type="chain" id="PRO_5031496698" evidence="11">
    <location>
        <begin position="26"/>
        <end position="911"/>
    </location>
</feature>
<keyword evidence="2 8" id="KW-0813">Transport</keyword>
<feature type="domain" description="TonB-dependent receptor plug" evidence="13">
    <location>
        <begin position="49"/>
        <end position="165"/>
    </location>
</feature>
<sequence>MNSSTRALLMGGLSGLALAGAPAMAQTAPEAKPQEIIVTGSYLGNVRQEDRASPIVSVDSKALEKTGVASIGDLTRFIPQNVGSTGGMQDLQKGGADTRDTRSANLRGLGSGATLVLLNGRRVTPQAGDGYVNLNSLTPDIAVNRVETVLDGASSTYGADAVAGVFNLITNTKFTGVKMSAQYISMDKSPAWNVQAMVGLGNDRIHSVFSASYRFQDNLQNGDRAVTNFFNASTTGYPGRFVLYGRPQTSTGGNVIINGNNYTALYDANKAANGTLTVVDPNCGLSGTSSVYLPTAGATFGLGNCAYSYQAQNPIRPQSKSLNIHNDTTFEVAPGHTIYAELSYYHQDSSRYGVPSYAQTHNGATPPLMPASNPYNPFGVTIGFLGRAIGAQGFAGTYQYRVMRDTVDQQHYVLGARGKLFNDWKYAVSATYSASHTIARDKDTDMNLFQAALNGYGGPNCNIRFNGAGSGAVAGVGNCLYYSPFQSDNAKQDASLLYNLQTDEFSDYKNEYFVGEAVANGSLVTINGHSLDVAVGVQARKEKSRGIYSDLLLSGFGGFIGPARNYSYTRNVKSAFVEANYEVIDGLNVNAAARYEDYGGFSSTAPKLAVNWRVLPQISLRGSLSRAFQAPAIANSSNALISTGVGNITDPKDGTTTFRTIATYGNPNLKPQTADVFNFGATFLPVPKMRLSVDFWQFKYNNQIQTQGAQAVISANPNSSAVIRDTTTGSAQTINVTSFNATSGTKTSGIDVAAQYGFNVGRVQVTLRDAVTYLLKYDIDTGSVVYDGIGYRNAFNQSPGSASAAPRWRSVAGADFAYGTHDLSITWRYTSGVLDDYGLNLGTAPTDRIKAFSVFDVQYTKSFGSDDRFSFTAGMINAFDTAPGFAKFNGYLPSISDPFGRQIYARVSAKF</sequence>
<dbReference type="SUPFAM" id="SSF56935">
    <property type="entry name" value="Porins"/>
    <property type="match status" value="1"/>
</dbReference>
<evidence type="ECO:0000313" key="14">
    <source>
        <dbReference type="EMBL" id="MBB3957363.1"/>
    </source>
</evidence>
<keyword evidence="5 9" id="KW-0798">TonB box</keyword>
<evidence type="ECO:0000256" key="4">
    <source>
        <dbReference type="ARBA" id="ARBA00022692"/>
    </source>
</evidence>
<evidence type="ECO:0000256" key="10">
    <source>
        <dbReference type="SAM" id="MobiDB-lite"/>
    </source>
</evidence>
<evidence type="ECO:0000256" key="5">
    <source>
        <dbReference type="ARBA" id="ARBA00023077"/>
    </source>
</evidence>
<feature type="region of interest" description="Disordered" evidence="10">
    <location>
        <begin position="85"/>
        <end position="104"/>
    </location>
</feature>
<evidence type="ECO:0000256" key="2">
    <source>
        <dbReference type="ARBA" id="ARBA00022448"/>
    </source>
</evidence>
<gene>
    <name evidence="14" type="ORF">GGR38_004337</name>
</gene>
<reference evidence="14 15" key="1">
    <citation type="submission" date="2020-08" db="EMBL/GenBank/DDBJ databases">
        <title>Genomic Encyclopedia of Type Strains, Phase IV (KMG-IV): sequencing the most valuable type-strain genomes for metagenomic binning, comparative biology and taxonomic classification.</title>
        <authorList>
            <person name="Goeker M."/>
        </authorList>
    </citation>
    <scope>NUCLEOTIDE SEQUENCE [LARGE SCALE GENOMIC DNA]</scope>
    <source>
        <strain evidence="14 15">DSM 27057</strain>
    </source>
</reference>
<dbReference type="PANTHER" id="PTHR47234">
    <property type="match status" value="1"/>
</dbReference>
<name>A0A7W6CIV1_9SPHN</name>
<dbReference type="AlphaFoldDB" id="A0A7W6CIV1"/>
<dbReference type="EMBL" id="JACIDX010000022">
    <property type="protein sequence ID" value="MBB3957363.1"/>
    <property type="molecule type" value="Genomic_DNA"/>
</dbReference>
<keyword evidence="4 8" id="KW-0812">Transmembrane</keyword>